<evidence type="ECO:0000313" key="2">
    <source>
        <dbReference type="Proteomes" id="UP000828941"/>
    </source>
</evidence>
<comment type="caution">
    <text evidence="1">The sequence shown here is derived from an EMBL/GenBank/DDBJ whole genome shotgun (WGS) entry which is preliminary data.</text>
</comment>
<accession>A0ACB9NE52</accession>
<gene>
    <name evidence="1" type="ORF">L6164_013464</name>
</gene>
<sequence>MSLKHSTLVFSVQRCQPELISPAKPTPYEIKLLSDIDDQDGLRFQVPFIHFYRHQPEMGGKDPVHVIRQALAQTLVFYYPFAGRIREGPGRKLVVNCTGEGVMFIEAHADVTLDQFGDTLHPPFPRLEELLYDVPGSRGIVNCALLLIQVTRLKCGGFIFAYRLNHSMSDGAGILQFMSAMAEIANGSCAPSIPPVWCRDLLSARNPSRITCTHHEYELLPNVLVTMQNMIYRSFFFGSTEEAAIRRFLPHNLRKSRTFEILTACLWRCRTIALQFNPNEEVRMMFPVNVRAKLNPKLPIGYYGNDFVFVAAVTTARKLCKNPLGYALELVKEAKARVNEEYVHSQADFLFTNGRPHHIVARSFYVTDMKHAEFDRVDFGWGRAIYGGVAKGHSTNFPENSSLYIPLKNAYGENSTLVPICLPVEAMEKFAEELDKMLKNHGFPSSSVENSHLIMSSL</sequence>
<dbReference type="Proteomes" id="UP000828941">
    <property type="component" value="Chromosome 6"/>
</dbReference>
<keyword evidence="2" id="KW-1185">Reference proteome</keyword>
<reference evidence="1 2" key="1">
    <citation type="journal article" date="2022" name="DNA Res.">
        <title>Chromosomal-level genome assembly of the orchid tree Bauhinia variegata (Leguminosae; Cercidoideae) supports the allotetraploid origin hypothesis of Bauhinia.</title>
        <authorList>
            <person name="Zhong Y."/>
            <person name="Chen Y."/>
            <person name="Zheng D."/>
            <person name="Pang J."/>
            <person name="Liu Y."/>
            <person name="Luo S."/>
            <person name="Meng S."/>
            <person name="Qian L."/>
            <person name="Wei D."/>
            <person name="Dai S."/>
            <person name="Zhou R."/>
        </authorList>
    </citation>
    <scope>NUCLEOTIDE SEQUENCE [LARGE SCALE GENOMIC DNA]</scope>
    <source>
        <strain evidence="1">BV-YZ2020</strain>
    </source>
</reference>
<evidence type="ECO:0000313" key="1">
    <source>
        <dbReference type="EMBL" id="KAI4334752.1"/>
    </source>
</evidence>
<dbReference type="EMBL" id="CM039431">
    <property type="protein sequence ID" value="KAI4334752.1"/>
    <property type="molecule type" value="Genomic_DNA"/>
</dbReference>
<proteinExistence type="predicted"/>
<name>A0ACB9NE52_BAUVA</name>
<protein>
    <submittedName>
        <fullName evidence="1">Uncharacterized protein</fullName>
    </submittedName>
</protein>
<organism evidence="1 2">
    <name type="scientific">Bauhinia variegata</name>
    <name type="common">Purple orchid tree</name>
    <name type="synonym">Phanera variegata</name>
    <dbReference type="NCBI Taxonomy" id="167791"/>
    <lineage>
        <taxon>Eukaryota</taxon>
        <taxon>Viridiplantae</taxon>
        <taxon>Streptophyta</taxon>
        <taxon>Embryophyta</taxon>
        <taxon>Tracheophyta</taxon>
        <taxon>Spermatophyta</taxon>
        <taxon>Magnoliopsida</taxon>
        <taxon>eudicotyledons</taxon>
        <taxon>Gunneridae</taxon>
        <taxon>Pentapetalae</taxon>
        <taxon>rosids</taxon>
        <taxon>fabids</taxon>
        <taxon>Fabales</taxon>
        <taxon>Fabaceae</taxon>
        <taxon>Cercidoideae</taxon>
        <taxon>Cercideae</taxon>
        <taxon>Bauhiniinae</taxon>
        <taxon>Bauhinia</taxon>
    </lineage>
</organism>